<keyword evidence="3" id="KW-1185">Reference proteome</keyword>
<dbReference type="OrthoDB" id="6271205at2759"/>
<organism evidence="2 3">
    <name type="scientific">Paragonimus westermani</name>
    <dbReference type="NCBI Taxonomy" id="34504"/>
    <lineage>
        <taxon>Eukaryota</taxon>
        <taxon>Metazoa</taxon>
        <taxon>Spiralia</taxon>
        <taxon>Lophotrochozoa</taxon>
        <taxon>Platyhelminthes</taxon>
        <taxon>Trematoda</taxon>
        <taxon>Digenea</taxon>
        <taxon>Plagiorchiida</taxon>
        <taxon>Troglotremata</taxon>
        <taxon>Troglotrematidae</taxon>
        <taxon>Paragonimus</taxon>
    </lineage>
</organism>
<evidence type="ECO:0000313" key="2">
    <source>
        <dbReference type="EMBL" id="KAF8568548.1"/>
    </source>
</evidence>
<accession>A0A8T0DNF5</accession>
<feature type="chain" id="PRO_5035788101" evidence="1">
    <location>
        <begin position="20"/>
        <end position="99"/>
    </location>
</feature>
<dbReference type="EMBL" id="JTDF01002691">
    <property type="protein sequence ID" value="KAF8568548.1"/>
    <property type="molecule type" value="Genomic_DNA"/>
</dbReference>
<dbReference type="AlphaFoldDB" id="A0A8T0DNF5"/>
<gene>
    <name evidence="2" type="ORF">P879_03751</name>
</gene>
<name>A0A8T0DNF5_9TREM</name>
<protein>
    <submittedName>
        <fullName evidence="2">Uncharacterized protein</fullName>
    </submittedName>
</protein>
<dbReference type="Proteomes" id="UP000699462">
    <property type="component" value="Unassembled WGS sequence"/>
</dbReference>
<proteinExistence type="predicted"/>
<evidence type="ECO:0000256" key="1">
    <source>
        <dbReference type="SAM" id="SignalP"/>
    </source>
</evidence>
<comment type="caution">
    <text evidence="2">The sequence shown here is derived from an EMBL/GenBank/DDBJ whole genome shotgun (WGS) entry which is preliminary data.</text>
</comment>
<keyword evidence="1" id="KW-0732">Signal</keyword>
<feature type="signal peptide" evidence="1">
    <location>
        <begin position="1"/>
        <end position="19"/>
    </location>
</feature>
<reference evidence="2 3" key="1">
    <citation type="submission" date="2019-07" db="EMBL/GenBank/DDBJ databases">
        <title>Annotation for the trematode Paragonimus westermani.</title>
        <authorList>
            <person name="Choi Y.-J."/>
        </authorList>
    </citation>
    <scope>NUCLEOTIDE SEQUENCE [LARGE SCALE GENOMIC DNA]</scope>
    <source>
        <strain evidence="2">180907_Pwestermani</strain>
    </source>
</reference>
<sequence length="99" mass="10571">MMLFAVALLCLNFVLEVSSQSVCGNVPCEVGTTFLHSTYCCQNSGGTTDCCKTVRWEPITFTIIGCVAVVIILSIVCCCCCNCCGGLVDCLCCCCRNNK</sequence>
<evidence type="ECO:0000313" key="3">
    <source>
        <dbReference type="Proteomes" id="UP000699462"/>
    </source>
</evidence>